<proteinExistence type="predicted"/>
<evidence type="ECO:0000313" key="3">
    <source>
        <dbReference type="Proteomes" id="UP001174694"/>
    </source>
</evidence>
<feature type="region of interest" description="Disordered" evidence="1">
    <location>
        <begin position="195"/>
        <end position="214"/>
    </location>
</feature>
<feature type="compositionally biased region" description="Low complexity" evidence="1">
    <location>
        <begin position="27"/>
        <end position="41"/>
    </location>
</feature>
<keyword evidence="3" id="KW-1185">Reference proteome</keyword>
<accession>A0AA38RDP4</accession>
<feature type="compositionally biased region" description="Basic and acidic residues" evidence="1">
    <location>
        <begin position="277"/>
        <end position="286"/>
    </location>
</feature>
<evidence type="ECO:0000313" key="2">
    <source>
        <dbReference type="EMBL" id="KAJ9145327.1"/>
    </source>
</evidence>
<feature type="compositionally biased region" description="Acidic residues" evidence="1">
    <location>
        <begin position="172"/>
        <end position="182"/>
    </location>
</feature>
<feature type="region of interest" description="Disordered" evidence="1">
    <location>
        <begin position="313"/>
        <end position="401"/>
    </location>
</feature>
<dbReference type="Proteomes" id="UP001174694">
    <property type="component" value="Unassembled WGS sequence"/>
</dbReference>
<gene>
    <name evidence="2" type="ORF">NKR23_g5450</name>
</gene>
<dbReference type="AlphaFoldDB" id="A0AA38RDP4"/>
<sequence length="401" mass="41837">MSHPTIINLPQPSSNPDTPSEMPGTPTSTTTSLSALSTIAIKDGHRGTHGAPLLGQRGGHQHNSSINSLEAERADRISRLPGLSSVSGLRGQPSGPSQLQASGHYVTPASSGLPGAATSAQGTPNILGVPAYFDSNGQPVAVTKMSTVGSASATESVGGRTATDLSGLGLNDDGDQDMKDDEDLLSMDTNYREGELAESASGYMGGGLDPMDEELANRSVGGYEDRMSDDGSASLVGFGEGANSTISGPIYVRRPLPGGFGLERSASGLSEGAIIRRDRERFNSDRQDDETPVSASAVAERRAARMVDGVATDGIPARAGADQHEFVDTTTRSPVPTGTSFQPGQTSAIRETQQPHSHQQGREARELAERIIRDRFDANPALGSPGRGGEPLGQFSFEDRK</sequence>
<organism evidence="2 3">
    <name type="scientific">Pleurostoma richardsiae</name>
    <dbReference type="NCBI Taxonomy" id="41990"/>
    <lineage>
        <taxon>Eukaryota</taxon>
        <taxon>Fungi</taxon>
        <taxon>Dikarya</taxon>
        <taxon>Ascomycota</taxon>
        <taxon>Pezizomycotina</taxon>
        <taxon>Sordariomycetes</taxon>
        <taxon>Sordariomycetidae</taxon>
        <taxon>Calosphaeriales</taxon>
        <taxon>Pleurostomataceae</taxon>
        <taxon>Pleurostoma</taxon>
    </lineage>
</organism>
<comment type="caution">
    <text evidence="2">The sequence shown here is derived from an EMBL/GenBank/DDBJ whole genome shotgun (WGS) entry which is preliminary data.</text>
</comment>
<feature type="region of interest" description="Disordered" evidence="1">
    <location>
        <begin position="1"/>
        <end position="119"/>
    </location>
</feature>
<feature type="compositionally biased region" description="Basic and acidic residues" evidence="1">
    <location>
        <begin position="360"/>
        <end position="377"/>
    </location>
</feature>
<protein>
    <submittedName>
        <fullName evidence="2">Myb dna-binding domain containing protein</fullName>
    </submittedName>
</protein>
<evidence type="ECO:0000256" key="1">
    <source>
        <dbReference type="SAM" id="MobiDB-lite"/>
    </source>
</evidence>
<dbReference type="EMBL" id="JANBVO010000014">
    <property type="protein sequence ID" value="KAJ9145327.1"/>
    <property type="molecule type" value="Genomic_DNA"/>
</dbReference>
<feature type="compositionally biased region" description="Polar residues" evidence="1">
    <location>
        <begin position="8"/>
        <end position="18"/>
    </location>
</feature>
<feature type="region of interest" description="Disordered" evidence="1">
    <location>
        <begin position="155"/>
        <end position="182"/>
    </location>
</feature>
<name>A0AA38RDP4_9PEZI</name>
<reference evidence="2" key="1">
    <citation type="submission" date="2022-07" db="EMBL/GenBank/DDBJ databases">
        <title>Fungi with potential for degradation of polypropylene.</title>
        <authorList>
            <person name="Gostincar C."/>
        </authorList>
    </citation>
    <scope>NUCLEOTIDE SEQUENCE</scope>
    <source>
        <strain evidence="2">EXF-13308</strain>
    </source>
</reference>
<feature type="region of interest" description="Disordered" evidence="1">
    <location>
        <begin position="277"/>
        <end position="300"/>
    </location>
</feature>
<keyword evidence="2" id="KW-0238">DNA-binding</keyword>
<dbReference type="GO" id="GO:0003677">
    <property type="term" value="F:DNA binding"/>
    <property type="evidence" value="ECO:0007669"/>
    <property type="project" value="UniProtKB-KW"/>
</dbReference>
<feature type="compositionally biased region" description="Polar residues" evidence="1">
    <location>
        <begin position="328"/>
        <end position="358"/>
    </location>
</feature>